<protein>
    <submittedName>
        <fullName evidence="11">TRAP transporter small permease</fullName>
    </submittedName>
</protein>
<keyword evidence="4" id="KW-0997">Cell inner membrane</keyword>
<dbReference type="Proteomes" id="UP001595932">
    <property type="component" value="Unassembled WGS sequence"/>
</dbReference>
<evidence type="ECO:0000256" key="2">
    <source>
        <dbReference type="ARBA" id="ARBA00022448"/>
    </source>
</evidence>
<evidence type="ECO:0000256" key="1">
    <source>
        <dbReference type="ARBA" id="ARBA00004429"/>
    </source>
</evidence>
<evidence type="ECO:0000256" key="3">
    <source>
        <dbReference type="ARBA" id="ARBA00022475"/>
    </source>
</evidence>
<gene>
    <name evidence="11" type="ORF">ACFO5U_10360</name>
</gene>
<evidence type="ECO:0000256" key="9">
    <source>
        <dbReference type="SAM" id="Phobius"/>
    </source>
</evidence>
<accession>A0ABV9MBQ1</accession>
<dbReference type="EMBL" id="JBHSGL010000005">
    <property type="protein sequence ID" value="MFC4713267.1"/>
    <property type="molecule type" value="Genomic_DNA"/>
</dbReference>
<evidence type="ECO:0000256" key="7">
    <source>
        <dbReference type="ARBA" id="ARBA00023136"/>
    </source>
</evidence>
<comment type="subcellular location">
    <subcellularLocation>
        <location evidence="1">Cell inner membrane</location>
        <topology evidence="1">Multi-pass membrane protein</topology>
    </subcellularLocation>
</comment>
<evidence type="ECO:0000313" key="12">
    <source>
        <dbReference type="Proteomes" id="UP001595932"/>
    </source>
</evidence>
<feature type="transmembrane region" description="Helical" evidence="9">
    <location>
        <begin position="54"/>
        <end position="72"/>
    </location>
</feature>
<keyword evidence="5 9" id="KW-0812">Transmembrane</keyword>
<dbReference type="RefSeq" id="WP_377278974.1">
    <property type="nucleotide sequence ID" value="NZ_JBHSGL010000005.1"/>
</dbReference>
<keyword evidence="12" id="KW-1185">Reference proteome</keyword>
<keyword evidence="6 9" id="KW-1133">Transmembrane helix</keyword>
<evidence type="ECO:0000256" key="4">
    <source>
        <dbReference type="ARBA" id="ARBA00022519"/>
    </source>
</evidence>
<name>A0ABV9MBQ1_9BACL</name>
<feature type="transmembrane region" description="Helical" evidence="9">
    <location>
        <begin position="93"/>
        <end position="116"/>
    </location>
</feature>
<evidence type="ECO:0000256" key="8">
    <source>
        <dbReference type="ARBA" id="ARBA00038436"/>
    </source>
</evidence>
<proteinExistence type="inferred from homology"/>
<sequence>MEAVWKVYRLFHYLKLIGIWISGAAVMVMMLLIVYDVVMRTVFSSSIRGGFEIIQNYMMPLVVFPGLAYVYSSGVLPKMDLLLDRFGPKVQKAIILLMIALELFVLALIVQFSWAFAMDGLSRGIAFPAAGTLYPLYPFFFLIPIAFGMIIIENVFILIRNLLEKKPSLLMEEPKQQVEDLL</sequence>
<comment type="similarity">
    <text evidence="8">Belongs to the TRAP transporter small permease family.</text>
</comment>
<organism evidence="11 12">
    <name type="scientific">Planococcus dechangensis</name>
    <dbReference type="NCBI Taxonomy" id="1176255"/>
    <lineage>
        <taxon>Bacteria</taxon>
        <taxon>Bacillati</taxon>
        <taxon>Bacillota</taxon>
        <taxon>Bacilli</taxon>
        <taxon>Bacillales</taxon>
        <taxon>Caryophanaceae</taxon>
        <taxon>Planococcus</taxon>
    </lineage>
</organism>
<feature type="transmembrane region" description="Helical" evidence="9">
    <location>
        <begin position="12"/>
        <end position="34"/>
    </location>
</feature>
<dbReference type="PANTHER" id="PTHR35011">
    <property type="entry name" value="2,3-DIKETO-L-GULONATE TRAP TRANSPORTER SMALL PERMEASE PROTEIN YIAM"/>
    <property type="match status" value="1"/>
</dbReference>
<evidence type="ECO:0000256" key="5">
    <source>
        <dbReference type="ARBA" id="ARBA00022692"/>
    </source>
</evidence>
<reference evidence="12" key="1">
    <citation type="journal article" date="2019" name="Int. J. Syst. Evol. Microbiol.">
        <title>The Global Catalogue of Microorganisms (GCM) 10K type strain sequencing project: providing services to taxonomists for standard genome sequencing and annotation.</title>
        <authorList>
            <consortium name="The Broad Institute Genomics Platform"/>
            <consortium name="The Broad Institute Genome Sequencing Center for Infectious Disease"/>
            <person name="Wu L."/>
            <person name="Ma J."/>
        </authorList>
    </citation>
    <scope>NUCLEOTIDE SEQUENCE [LARGE SCALE GENOMIC DNA]</scope>
    <source>
        <strain evidence="12">CGMCC 1.12151</strain>
    </source>
</reference>
<keyword evidence="7 9" id="KW-0472">Membrane</keyword>
<evidence type="ECO:0000256" key="6">
    <source>
        <dbReference type="ARBA" id="ARBA00022989"/>
    </source>
</evidence>
<evidence type="ECO:0000259" key="10">
    <source>
        <dbReference type="Pfam" id="PF04290"/>
    </source>
</evidence>
<keyword evidence="2" id="KW-0813">Transport</keyword>
<feature type="transmembrane region" description="Helical" evidence="9">
    <location>
        <begin position="136"/>
        <end position="159"/>
    </location>
</feature>
<evidence type="ECO:0000313" key="11">
    <source>
        <dbReference type="EMBL" id="MFC4713267.1"/>
    </source>
</evidence>
<dbReference type="Pfam" id="PF04290">
    <property type="entry name" value="DctQ"/>
    <property type="match status" value="1"/>
</dbReference>
<comment type="caution">
    <text evidence="11">The sequence shown here is derived from an EMBL/GenBank/DDBJ whole genome shotgun (WGS) entry which is preliminary data.</text>
</comment>
<feature type="domain" description="Tripartite ATP-independent periplasmic transporters DctQ component" evidence="10">
    <location>
        <begin position="29"/>
        <end position="152"/>
    </location>
</feature>
<dbReference type="InterPro" id="IPR055348">
    <property type="entry name" value="DctQ"/>
</dbReference>
<keyword evidence="3" id="KW-1003">Cell membrane</keyword>
<dbReference type="InterPro" id="IPR007387">
    <property type="entry name" value="TRAP_DctQ"/>
</dbReference>